<dbReference type="RefSeq" id="WP_108415178.1">
    <property type="nucleotide sequence ID" value="NZ_QDLV01000003.1"/>
</dbReference>
<protein>
    <submittedName>
        <fullName evidence="1">Uncharacterized protein</fullName>
    </submittedName>
</protein>
<dbReference type="AlphaFoldDB" id="A0A2T8XHY2"/>
<dbReference type="EMBL" id="QDLV01000003">
    <property type="protein sequence ID" value="PVJ50300.1"/>
    <property type="molecule type" value="Genomic_DNA"/>
</dbReference>
<accession>A0A2T8XHY2</accession>
<comment type="caution">
    <text evidence="1">The sequence shown here is derived from an EMBL/GenBank/DDBJ whole genome shotgun (WGS) entry which is preliminary data.</text>
</comment>
<evidence type="ECO:0000313" key="1">
    <source>
        <dbReference type="EMBL" id="PVJ50300.1"/>
    </source>
</evidence>
<gene>
    <name evidence="1" type="ORF">C4855_05275</name>
</gene>
<sequence>MSQVHSLFPIFRVGAHLAMEGRPLIFTGHDLQLTADAYNAAERPAPLVLGHPADDQPAMGQVRGMFVRGDTLYAQTVVSESLASLVRAGRYRHVSACFYTPSTAGNPAPGAYYLKHVGFLGAQPPAVKGMTPPEFGEHAQGLYFCECCDCAAGFDNPAEETPERQLLHSLALEYQRICPTLSYMEAVSRAGTVIF</sequence>
<evidence type="ECO:0000313" key="2">
    <source>
        <dbReference type="Proteomes" id="UP000245551"/>
    </source>
</evidence>
<proteinExistence type="predicted"/>
<organism evidence="1 2">
    <name type="scientific">Salmonella enterica subsp. enterica serovar Gaminara</name>
    <dbReference type="NCBI Taxonomy" id="913070"/>
    <lineage>
        <taxon>Bacteria</taxon>
        <taxon>Pseudomonadati</taxon>
        <taxon>Pseudomonadota</taxon>
        <taxon>Gammaproteobacteria</taxon>
        <taxon>Enterobacterales</taxon>
        <taxon>Enterobacteriaceae</taxon>
        <taxon>Salmonella</taxon>
    </lineage>
</organism>
<name>A0A2T8XHY2_SALET</name>
<dbReference type="Proteomes" id="UP000245551">
    <property type="component" value="Unassembled WGS sequence"/>
</dbReference>
<reference evidence="1 2" key="1">
    <citation type="submission" date="2018-04" db="EMBL/GenBank/DDBJ databases">
        <title>Serotype diversity and antimicrobial resistance among Salmonella enterica isolated from patients at an equine referral hospital.</title>
        <authorList>
            <person name="Leon I.M."/>
            <person name="Lawhon S.D."/>
            <person name="Norman K.N."/>
            <person name="Threadgill D.S."/>
            <person name="Ohta N."/>
            <person name="Vinasco J."/>
            <person name="Scott H.M."/>
        </authorList>
    </citation>
    <scope>NUCLEOTIDE SEQUENCE [LARGE SCALE GENOMIC DNA]</scope>
    <source>
        <strain evidence="1 2">230</strain>
    </source>
</reference>